<dbReference type="KEGG" id="acan:ACA1_068310"/>
<keyword evidence="3" id="KW-1185">Reference proteome</keyword>
<dbReference type="GO" id="GO:0007283">
    <property type="term" value="P:spermatogenesis"/>
    <property type="evidence" value="ECO:0007669"/>
    <property type="project" value="InterPro"/>
</dbReference>
<feature type="compositionally biased region" description="Low complexity" evidence="1">
    <location>
        <begin position="222"/>
        <end position="231"/>
    </location>
</feature>
<dbReference type="RefSeq" id="XP_004352775.1">
    <property type="nucleotide sequence ID" value="XM_004352723.1"/>
</dbReference>
<evidence type="ECO:0000313" key="3">
    <source>
        <dbReference type="Proteomes" id="UP000011083"/>
    </source>
</evidence>
<evidence type="ECO:0000313" key="2">
    <source>
        <dbReference type="EMBL" id="ELR23247.1"/>
    </source>
</evidence>
<dbReference type="AlphaFoldDB" id="L8HDE0"/>
<organism evidence="2 3">
    <name type="scientific">Acanthamoeba castellanii (strain ATCC 30010 / Neff)</name>
    <dbReference type="NCBI Taxonomy" id="1257118"/>
    <lineage>
        <taxon>Eukaryota</taxon>
        <taxon>Amoebozoa</taxon>
        <taxon>Discosea</taxon>
        <taxon>Longamoebia</taxon>
        <taxon>Centramoebida</taxon>
        <taxon>Acanthamoebidae</taxon>
        <taxon>Acanthamoeba</taxon>
    </lineage>
</organism>
<name>L8HDE0_ACACF</name>
<gene>
    <name evidence="2" type="ORF">ACA1_068310</name>
</gene>
<dbReference type="GO" id="GO:0007127">
    <property type="term" value="P:meiosis I"/>
    <property type="evidence" value="ECO:0007669"/>
    <property type="project" value="InterPro"/>
</dbReference>
<dbReference type="PANTHER" id="PTHR28642">
    <property type="entry name" value="MEIOSIS 1 ARREST PROTEIN"/>
    <property type="match status" value="1"/>
</dbReference>
<reference evidence="2 3" key="1">
    <citation type="journal article" date="2013" name="Genome Biol.">
        <title>Genome of Acanthamoeba castellanii highlights extensive lateral gene transfer and early evolution of tyrosine kinase signaling.</title>
        <authorList>
            <person name="Clarke M."/>
            <person name="Lohan A.J."/>
            <person name="Liu B."/>
            <person name="Lagkouvardos I."/>
            <person name="Roy S."/>
            <person name="Zafar N."/>
            <person name="Bertelli C."/>
            <person name="Schilde C."/>
            <person name="Kianianmomeni A."/>
            <person name="Burglin T.R."/>
            <person name="Frech C."/>
            <person name="Turcotte B."/>
            <person name="Kopec K.O."/>
            <person name="Synnott J.M."/>
            <person name="Choo C."/>
            <person name="Paponov I."/>
            <person name="Finkler A."/>
            <person name="Soon Heng Tan C."/>
            <person name="Hutchins A.P."/>
            <person name="Weinmeier T."/>
            <person name="Rattei T."/>
            <person name="Chu J.S."/>
            <person name="Gimenez G."/>
            <person name="Irimia M."/>
            <person name="Rigden D.J."/>
            <person name="Fitzpatrick D.A."/>
            <person name="Lorenzo-Morales J."/>
            <person name="Bateman A."/>
            <person name="Chiu C.H."/>
            <person name="Tang P."/>
            <person name="Hegemann P."/>
            <person name="Fromm H."/>
            <person name="Raoult D."/>
            <person name="Greub G."/>
            <person name="Miranda-Saavedra D."/>
            <person name="Chen N."/>
            <person name="Nash P."/>
            <person name="Ginger M.L."/>
            <person name="Horn M."/>
            <person name="Schaap P."/>
            <person name="Caler L."/>
            <person name="Loftus B."/>
        </authorList>
    </citation>
    <scope>NUCLEOTIDE SEQUENCE [LARGE SCALE GENOMIC DNA]</scope>
    <source>
        <strain evidence="2 3">Neff</strain>
    </source>
</reference>
<dbReference type="VEuPathDB" id="AmoebaDB:ACA1_068310"/>
<dbReference type="GeneID" id="14924220"/>
<dbReference type="OrthoDB" id="6433824at2759"/>
<dbReference type="InterPro" id="IPR033587">
    <property type="entry name" value="M1AP"/>
</dbReference>
<dbReference type="PANTHER" id="PTHR28642:SF1">
    <property type="entry name" value="MEIOSIS 1 ARREST PROTEIN"/>
    <property type="match status" value="1"/>
</dbReference>
<sequence>MMHLCHHKKAPLGKAEVIQTYALGDSVFRARTEDHAQLLSGGTLLMVVKRVELQTLSESLLYGEPSIVTPSSDAELEWETIKVNSQQFVALWRLLLTKNQGLLLKARGYPHAMSPLLSLFILLPNQLSADPSFLLRSVMTREQYLPPPARTLSQAESVQQKMLTEMDQHLNKVAVCDYNPLDHTSQFHEFVGRLVLANRDDAPTAPERKGQPFKPTAGPSSTRFTNRKTTTTNLVRIGDVALKSSAKSSSSARRHMTLL</sequence>
<dbReference type="EMBL" id="KB007857">
    <property type="protein sequence ID" value="ELR23247.1"/>
    <property type="molecule type" value="Genomic_DNA"/>
</dbReference>
<proteinExistence type="predicted"/>
<protein>
    <submittedName>
        <fullName evidence="2">Uncharacterized protein</fullName>
    </submittedName>
</protein>
<feature type="region of interest" description="Disordered" evidence="1">
    <location>
        <begin position="202"/>
        <end position="231"/>
    </location>
</feature>
<evidence type="ECO:0000256" key="1">
    <source>
        <dbReference type="SAM" id="MobiDB-lite"/>
    </source>
</evidence>
<accession>L8HDE0</accession>
<dbReference type="GO" id="GO:0051308">
    <property type="term" value="P:male meiosis chromosome separation"/>
    <property type="evidence" value="ECO:0007669"/>
    <property type="project" value="TreeGrafter"/>
</dbReference>
<dbReference type="Proteomes" id="UP000011083">
    <property type="component" value="Unassembled WGS sequence"/>
</dbReference>